<keyword evidence="5" id="KW-1185">Reference proteome</keyword>
<feature type="transmembrane region" description="Helical" evidence="1">
    <location>
        <begin position="255"/>
        <end position="274"/>
    </location>
</feature>
<evidence type="ECO:0000259" key="3">
    <source>
        <dbReference type="Pfam" id="PF20990"/>
    </source>
</evidence>
<gene>
    <name evidence="4" type="ORF">EV193_10162</name>
</gene>
<evidence type="ECO:0000313" key="5">
    <source>
        <dbReference type="Proteomes" id="UP000294257"/>
    </source>
</evidence>
<evidence type="ECO:0000256" key="1">
    <source>
        <dbReference type="SAM" id="Phobius"/>
    </source>
</evidence>
<evidence type="ECO:0000313" key="4">
    <source>
        <dbReference type="EMBL" id="RZS44187.1"/>
    </source>
</evidence>
<accession>A0A4Q7L4J6</accession>
<feature type="chain" id="PRO_5039170696" evidence="2">
    <location>
        <begin position="20"/>
        <end position="581"/>
    </location>
</feature>
<evidence type="ECO:0000256" key="2">
    <source>
        <dbReference type="SAM" id="SignalP"/>
    </source>
</evidence>
<feature type="signal peptide" evidence="2">
    <location>
        <begin position="1"/>
        <end position="19"/>
    </location>
</feature>
<protein>
    <submittedName>
        <fullName evidence="4">Putative membrane protein DUF2207</fullName>
    </submittedName>
</protein>
<dbReference type="Proteomes" id="UP000294257">
    <property type="component" value="Unassembled WGS sequence"/>
</dbReference>
<proteinExistence type="predicted"/>
<dbReference type="RefSeq" id="WP_242613063.1">
    <property type="nucleotide sequence ID" value="NZ_SGWQ01000001.1"/>
</dbReference>
<dbReference type="EMBL" id="SGWQ01000001">
    <property type="protein sequence ID" value="RZS44187.1"/>
    <property type="molecule type" value="Genomic_DNA"/>
</dbReference>
<keyword evidence="2" id="KW-0732">Signal</keyword>
<feature type="domain" description="Predicted membrane protein YciQ-like C-terminal" evidence="3">
    <location>
        <begin position="301"/>
        <end position="524"/>
    </location>
</feature>
<keyword evidence="1" id="KW-0472">Membrane</keyword>
<feature type="transmembrane region" description="Helical" evidence="1">
    <location>
        <begin position="422"/>
        <end position="442"/>
    </location>
</feature>
<feature type="transmembrane region" description="Helical" evidence="1">
    <location>
        <begin position="448"/>
        <end position="467"/>
    </location>
</feature>
<organism evidence="4 5">
    <name type="scientific">Herbihabitans rhizosphaerae</name>
    <dbReference type="NCBI Taxonomy" id="1872711"/>
    <lineage>
        <taxon>Bacteria</taxon>
        <taxon>Bacillati</taxon>
        <taxon>Actinomycetota</taxon>
        <taxon>Actinomycetes</taxon>
        <taxon>Pseudonocardiales</taxon>
        <taxon>Pseudonocardiaceae</taxon>
        <taxon>Herbihabitans</taxon>
    </lineage>
</organism>
<dbReference type="Pfam" id="PF20990">
    <property type="entry name" value="DUF2207_C"/>
    <property type="match status" value="1"/>
</dbReference>
<dbReference type="InterPro" id="IPR048389">
    <property type="entry name" value="YciQ-like_C"/>
</dbReference>
<dbReference type="AlphaFoldDB" id="A0A4Q7L4J6"/>
<comment type="caution">
    <text evidence="4">The sequence shown here is derived from an EMBL/GenBank/DDBJ whole genome shotgun (WGS) entry which is preliminary data.</text>
</comment>
<name>A0A4Q7L4J6_9PSEU</name>
<keyword evidence="1" id="KW-0812">Transmembrane</keyword>
<sequence length="581" mass="62606">MLTKWVVLPVLAGAGFLAAQPTPDVPVLAPEAVVAEQPSAGQPTPNDRPSGAIDIRLKVELDGTLSVRESIFLDPGKKMARRSPLRISAGEDRDRVFGVHDAYVNGNGDARVENDELIIEVGEGTSEITYKVDGAVAAVGEELEVRWQLTSGWDTKIPVLRAGFSAPEAPVRVDCLAGALGSQTRCGMAQTDHGQVLRVRHGDLPPGERIDLAVGLPAKRTSETGDMVDTVPVNARFEENKTVASAFAFTPVSGIGLGGLTLLLVGGFALLWFVRGRDAKALATDVGPVEVLLRDGDRVAFASPDGVLPGQIGTVVDEHVDVADVSATVVDLAVRNYLWIAEEQTENGLDWHLMRRNPADDALTGYERAVYQTLLPDGVDSARLSELADRTVTLETVRTAMYADVVERHWFARRPDTERSRWSWIGVGLLVLGVIATLVLAVTVGHALIGLALVVGGVALALGARFVPARTHRGSVLVGQVRGLRDYLHGADPANLPDADREMVFSRSLPYAIVLGQAEDWLGRFAQLDPSADGTPGLYWYGTAEHEERSRDLQRFSRTFPEFLSRLADVLAGSGHLRSQR</sequence>
<keyword evidence="1" id="KW-1133">Transmembrane helix</keyword>
<reference evidence="4 5" key="1">
    <citation type="submission" date="2019-02" db="EMBL/GenBank/DDBJ databases">
        <title>Genomic Encyclopedia of Type Strains, Phase IV (KMG-IV): sequencing the most valuable type-strain genomes for metagenomic binning, comparative biology and taxonomic classification.</title>
        <authorList>
            <person name="Goeker M."/>
        </authorList>
    </citation>
    <scope>NUCLEOTIDE SEQUENCE [LARGE SCALE GENOMIC DNA]</scope>
    <source>
        <strain evidence="4 5">DSM 101727</strain>
    </source>
</reference>